<keyword evidence="4" id="KW-0812">Transmembrane</keyword>
<proteinExistence type="predicted"/>
<feature type="transmembrane region" description="Helical" evidence="4">
    <location>
        <begin position="97"/>
        <end position="115"/>
    </location>
</feature>
<dbReference type="InterPro" id="IPR019378">
    <property type="entry name" value="GDP-Fuc_O-FucTrfase"/>
</dbReference>
<name>A0A5N5QM18_9AGAM</name>
<dbReference type="Gene3D" id="3.40.50.11350">
    <property type="match status" value="1"/>
</dbReference>
<dbReference type="OrthoDB" id="423313at2759"/>
<comment type="caution">
    <text evidence="5">The sequence shown here is derived from an EMBL/GenBank/DDBJ whole genome shotgun (WGS) entry which is preliminary data.</text>
</comment>
<evidence type="ECO:0000313" key="5">
    <source>
        <dbReference type="EMBL" id="KAB5592603.1"/>
    </source>
</evidence>
<dbReference type="EMBL" id="SSOP01000059">
    <property type="protein sequence ID" value="KAB5592603.1"/>
    <property type="molecule type" value="Genomic_DNA"/>
</dbReference>
<dbReference type="GO" id="GO:0016740">
    <property type="term" value="F:transferase activity"/>
    <property type="evidence" value="ECO:0007669"/>
    <property type="project" value="UniProtKB-KW"/>
</dbReference>
<evidence type="ECO:0000256" key="4">
    <source>
        <dbReference type="SAM" id="Phobius"/>
    </source>
</evidence>
<keyword evidence="4" id="KW-0472">Membrane</keyword>
<keyword evidence="4" id="KW-1133">Transmembrane helix</keyword>
<dbReference type="CDD" id="cd11296">
    <property type="entry name" value="O-FucT_like"/>
    <property type="match status" value="1"/>
</dbReference>
<sequence>MRALLSSLSLQQVVTERVFRVPLATPEWPNRSIDRWAFSSAAASVFPAAALPTNLLSTTTIYPNHMEPKDEGRQEELYELERQSHLAKPPLRRKARILVWVGVLGIVVYFLAYSANPELGHSFGLSVGGDVANTTATDGTIPNGATSNKTTSVASNPIVVPATQSHSANRPKLLVNHDGTATFRAVHSPGKSVENLLPSTKYITAFYFAGFTNQVMEAANLLYLALLTNRVPIIPAFYSTHLGSPDQVASPKFGDIFDVPYLSNKLGIPIIEWHELKRPKDSSPGAPAPVTEKLGCWSVTAGNDAWGQPPGRPTEAYSQQMYNLDVSYTPIPSSFTLTHGADPKTIIWSTWSIASLGYPQTRAQVVREQTPRTFPLHDGSGEKLEPDDHLLCFDFLYFIGLNQLGPAEDFFADYSPYWNEVGIHMRWKKSLVRLANQYLRRHFAIEYDSDPIPPFISVHIRRADFQGSCTPGFTKDECFAPIAAYHRRVQEVKERLKNRPNGVDVQAVLVTSDEQDPAWWDQVAALGPEWRWIDHKAERSVEKYGDWFALLLDVVFQSMGKGFVGTTGSTMSQFALKRVEAWNDGEVAVVRWGRPGADDH</sequence>
<keyword evidence="1" id="KW-0808">Transferase</keyword>
<reference evidence="5 6" key="1">
    <citation type="journal article" date="2019" name="Fungal Biol. Biotechnol.">
        <title>Draft genome sequence of fastidious pathogen Ceratobasidium theobromae, which causes vascular-streak dieback in Theobroma cacao.</title>
        <authorList>
            <person name="Ali S.S."/>
            <person name="Asman A."/>
            <person name="Shao J."/>
            <person name="Firmansyah A.P."/>
            <person name="Susilo A.W."/>
            <person name="Rosmana A."/>
            <person name="McMahon P."/>
            <person name="Junaid M."/>
            <person name="Guest D."/>
            <person name="Kheng T.Y."/>
            <person name="Meinhardt L.W."/>
            <person name="Bailey B.A."/>
        </authorList>
    </citation>
    <scope>NUCLEOTIDE SEQUENCE [LARGE SCALE GENOMIC DNA]</scope>
    <source>
        <strain evidence="5 6">CT2</strain>
    </source>
</reference>
<gene>
    <name evidence="5" type="ORF">CTheo_3929</name>
</gene>
<dbReference type="GO" id="GO:0006004">
    <property type="term" value="P:fucose metabolic process"/>
    <property type="evidence" value="ECO:0007669"/>
    <property type="project" value="UniProtKB-KW"/>
</dbReference>
<keyword evidence="3" id="KW-0119">Carbohydrate metabolism</keyword>
<evidence type="ECO:0000313" key="6">
    <source>
        <dbReference type="Proteomes" id="UP000383932"/>
    </source>
</evidence>
<evidence type="ECO:0008006" key="7">
    <source>
        <dbReference type="Google" id="ProtNLM"/>
    </source>
</evidence>
<dbReference type="AlphaFoldDB" id="A0A5N5QM18"/>
<evidence type="ECO:0000256" key="2">
    <source>
        <dbReference type="ARBA" id="ARBA00023253"/>
    </source>
</evidence>
<dbReference type="Proteomes" id="UP000383932">
    <property type="component" value="Unassembled WGS sequence"/>
</dbReference>
<organism evidence="5 6">
    <name type="scientific">Ceratobasidium theobromae</name>
    <dbReference type="NCBI Taxonomy" id="1582974"/>
    <lineage>
        <taxon>Eukaryota</taxon>
        <taxon>Fungi</taxon>
        <taxon>Dikarya</taxon>
        <taxon>Basidiomycota</taxon>
        <taxon>Agaricomycotina</taxon>
        <taxon>Agaricomycetes</taxon>
        <taxon>Cantharellales</taxon>
        <taxon>Ceratobasidiaceae</taxon>
        <taxon>Ceratobasidium</taxon>
    </lineage>
</organism>
<keyword evidence="2" id="KW-0294">Fucose metabolism</keyword>
<dbReference type="Pfam" id="PF10250">
    <property type="entry name" value="O-FucT"/>
    <property type="match status" value="1"/>
</dbReference>
<accession>A0A5N5QM18</accession>
<evidence type="ECO:0000256" key="1">
    <source>
        <dbReference type="ARBA" id="ARBA00022679"/>
    </source>
</evidence>
<keyword evidence="6" id="KW-1185">Reference proteome</keyword>
<evidence type="ECO:0000256" key="3">
    <source>
        <dbReference type="ARBA" id="ARBA00023277"/>
    </source>
</evidence>
<protein>
    <recommendedName>
        <fullName evidence="7">O-FucT domain containing protein</fullName>
    </recommendedName>
</protein>